<reference evidence="1" key="1">
    <citation type="submission" date="2019-10" db="EMBL/GenBank/DDBJ databases">
        <authorList>
            <person name="Chang M.-X."/>
            <person name="Jiang H.-X."/>
        </authorList>
    </citation>
    <scope>NUCLEOTIDE SEQUENCE</scope>
    <source>
        <strain evidence="1">OYZ4</strain>
        <plasmid evidence="1">pOYZ4</plasmid>
    </source>
</reference>
<dbReference type="EMBL" id="MN539018">
    <property type="protein sequence ID" value="QJR97293.1"/>
    <property type="molecule type" value="Genomic_DNA"/>
</dbReference>
<geneLocation type="plasmid" evidence="1">
    <name>pOYZ4</name>
</geneLocation>
<accession>A0A6M4NLS4</accession>
<name>A0A6M4NLS4_SALSP</name>
<sequence>MPHSVKIESSFSCATLAMSDTNSGDMLAPVKLLDRLKQIITQYFHEVLVGS</sequence>
<organism evidence="1">
    <name type="scientific">Salmonella sp</name>
    <dbReference type="NCBI Taxonomy" id="599"/>
    <lineage>
        <taxon>Bacteria</taxon>
        <taxon>Pseudomonadati</taxon>
        <taxon>Pseudomonadota</taxon>
        <taxon>Gammaproteobacteria</taxon>
        <taxon>Enterobacterales</taxon>
        <taxon>Enterobacteriaceae</taxon>
        <taxon>Salmonella</taxon>
    </lineage>
</organism>
<protein>
    <submittedName>
        <fullName evidence="1">Uncharacterized protein</fullName>
    </submittedName>
</protein>
<dbReference type="AlphaFoldDB" id="A0A6M4NLS4"/>
<proteinExistence type="predicted"/>
<keyword evidence="1" id="KW-0614">Plasmid</keyword>
<evidence type="ECO:0000313" key="1">
    <source>
        <dbReference type="EMBL" id="QJR97293.1"/>
    </source>
</evidence>